<evidence type="ECO:0000313" key="11">
    <source>
        <dbReference type="EMBL" id="CAB5230424.1"/>
    </source>
</evidence>
<evidence type="ECO:0000313" key="8">
    <source>
        <dbReference type="EMBL" id="CAB4192032.1"/>
    </source>
</evidence>
<dbReference type="EMBL" id="LR797180">
    <property type="protein sequence ID" value="CAB4192032.1"/>
    <property type="molecule type" value="Genomic_DNA"/>
</dbReference>
<evidence type="ECO:0000313" key="7">
    <source>
        <dbReference type="EMBL" id="CAB4188622.1"/>
    </source>
</evidence>
<organism evidence="5">
    <name type="scientific">uncultured Caudovirales phage</name>
    <dbReference type="NCBI Taxonomy" id="2100421"/>
    <lineage>
        <taxon>Viruses</taxon>
        <taxon>Duplodnaviria</taxon>
        <taxon>Heunggongvirae</taxon>
        <taxon>Uroviricota</taxon>
        <taxon>Caudoviricetes</taxon>
        <taxon>Peduoviridae</taxon>
        <taxon>Maltschvirus</taxon>
        <taxon>Maltschvirus maltsch</taxon>
    </lineage>
</organism>
<dbReference type="EMBL" id="LR796980">
    <property type="protein sequence ID" value="CAB4179398.1"/>
    <property type="molecule type" value="Genomic_DNA"/>
</dbReference>
<evidence type="ECO:0000313" key="5">
    <source>
        <dbReference type="EMBL" id="CAB4174878.1"/>
    </source>
</evidence>
<evidence type="ECO:0000313" key="1">
    <source>
        <dbReference type="EMBL" id="CAB4135770.1"/>
    </source>
</evidence>
<evidence type="ECO:0000313" key="4">
    <source>
        <dbReference type="EMBL" id="CAB4161611.1"/>
    </source>
</evidence>
<proteinExistence type="predicted"/>
<name>A0A6J5Q0D3_9CAUD</name>
<evidence type="ECO:0000313" key="9">
    <source>
        <dbReference type="EMBL" id="CAB4215819.1"/>
    </source>
</evidence>
<dbReference type="EMBL" id="LR796461">
    <property type="protein sequence ID" value="CAB4146109.1"/>
    <property type="molecule type" value="Genomic_DNA"/>
</dbReference>
<accession>A0A6J5Q0D3</accession>
<dbReference type="EMBL" id="LR797130">
    <property type="protein sequence ID" value="CAB4188622.1"/>
    <property type="molecule type" value="Genomic_DNA"/>
</dbReference>
<protein>
    <submittedName>
        <fullName evidence="5">Uncharacterized protein</fullName>
    </submittedName>
</protein>
<evidence type="ECO:0000313" key="2">
    <source>
        <dbReference type="EMBL" id="CAB4146109.1"/>
    </source>
</evidence>
<dbReference type="EMBL" id="LR796548">
    <property type="protein sequence ID" value="CAB4151090.1"/>
    <property type="molecule type" value="Genomic_DNA"/>
</dbReference>
<reference evidence="5" key="1">
    <citation type="submission" date="2020-05" db="EMBL/GenBank/DDBJ databases">
        <authorList>
            <person name="Chiriac C."/>
            <person name="Salcher M."/>
            <person name="Ghai R."/>
            <person name="Kavagutti S V."/>
        </authorList>
    </citation>
    <scope>NUCLEOTIDE SEQUENCE</scope>
</reference>
<sequence>MSDNYFYDDEFNYTIFREELKELKIKNLLAENIMLKDIIQEVLPVVMEAFSEEVYCASWMYDLDIFAPKEDPLIGKMATVLGEIPFWNNGDLDWRVYPGERDFDDKA</sequence>
<evidence type="ECO:0000313" key="10">
    <source>
        <dbReference type="EMBL" id="CAB4220224.1"/>
    </source>
</evidence>
<dbReference type="EMBL" id="LR796709">
    <property type="protein sequence ID" value="CAB4161611.1"/>
    <property type="molecule type" value="Genomic_DNA"/>
</dbReference>
<dbReference type="EMBL" id="LR796917">
    <property type="protein sequence ID" value="CAB4174878.1"/>
    <property type="molecule type" value="Genomic_DNA"/>
</dbReference>
<dbReference type="EMBL" id="LR797434">
    <property type="protein sequence ID" value="CAB4215819.1"/>
    <property type="molecule type" value="Genomic_DNA"/>
</dbReference>
<evidence type="ECO:0000313" key="6">
    <source>
        <dbReference type="EMBL" id="CAB4179398.1"/>
    </source>
</evidence>
<dbReference type="EMBL" id="LR797492">
    <property type="protein sequence ID" value="CAB4220224.1"/>
    <property type="molecule type" value="Genomic_DNA"/>
</dbReference>
<dbReference type="EMBL" id="LR796305">
    <property type="protein sequence ID" value="CAB4135770.1"/>
    <property type="molecule type" value="Genomic_DNA"/>
</dbReference>
<evidence type="ECO:0000313" key="3">
    <source>
        <dbReference type="EMBL" id="CAB4151090.1"/>
    </source>
</evidence>
<gene>
    <name evidence="6" type="ORF">UFOVP1031_89</name>
    <name evidence="7" type="ORF">UFOVP1172_46</name>
    <name evidence="8" type="ORF">UFOVP1240_108</name>
    <name evidence="9" type="ORF">UFOVP1486_8</name>
    <name evidence="11" type="ORF">UFOVP1578_4</name>
    <name evidence="10" type="ORF">UFOVP1630_153</name>
    <name evidence="1" type="ORF">UFOVP288_125</name>
    <name evidence="2" type="ORF">UFOVP483_71</name>
    <name evidence="3" type="ORF">UFOVP573_147</name>
    <name evidence="4" type="ORF">UFOVP769_125</name>
    <name evidence="5" type="ORF">UFOVP962_93</name>
</gene>
<dbReference type="EMBL" id="LR798423">
    <property type="protein sequence ID" value="CAB5230424.1"/>
    <property type="molecule type" value="Genomic_DNA"/>
</dbReference>